<evidence type="ECO:0000313" key="3">
    <source>
        <dbReference type="Proteomes" id="UP000011777"/>
    </source>
</evidence>
<gene>
    <name evidence="2" type="ORF">G210_4254</name>
</gene>
<dbReference type="AlphaFoldDB" id="M3J138"/>
<reference evidence="2 3" key="1">
    <citation type="submission" date="2013-02" db="EMBL/GenBank/DDBJ databases">
        <title>Genome sequence of Candida maltosa Xu316, a potential industrial strain for xylitol and ethanol production.</title>
        <authorList>
            <person name="Yu J."/>
            <person name="Wang Q."/>
            <person name="Geng X."/>
            <person name="Bao W."/>
            <person name="He P."/>
            <person name="Cai J."/>
        </authorList>
    </citation>
    <scope>NUCLEOTIDE SEQUENCE [LARGE SCALE GENOMIC DNA]</scope>
    <source>
        <strain evidence="3">Xu316</strain>
    </source>
</reference>
<dbReference type="HOGENOM" id="CLU_2066927_0_0_1"/>
<accession>M3J138</accession>
<name>M3J138_CANMX</name>
<feature type="region of interest" description="Disordered" evidence="1">
    <location>
        <begin position="92"/>
        <end position="119"/>
    </location>
</feature>
<evidence type="ECO:0000256" key="1">
    <source>
        <dbReference type="SAM" id="MobiDB-lite"/>
    </source>
</evidence>
<feature type="region of interest" description="Disordered" evidence="1">
    <location>
        <begin position="1"/>
        <end position="58"/>
    </location>
</feature>
<dbReference type="EMBL" id="AOGT01002431">
    <property type="protein sequence ID" value="EMG45563.1"/>
    <property type="molecule type" value="Genomic_DNA"/>
</dbReference>
<keyword evidence="3" id="KW-1185">Reference proteome</keyword>
<feature type="non-terminal residue" evidence="2">
    <location>
        <position position="1"/>
    </location>
</feature>
<feature type="compositionally biased region" description="Low complexity" evidence="1">
    <location>
        <begin position="1"/>
        <end position="16"/>
    </location>
</feature>
<comment type="caution">
    <text evidence="2">The sequence shown here is derived from an EMBL/GenBank/DDBJ whole genome shotgun (WGS) entry which is preliminary data.</text>
</comment>
<feature type="compositionally biased region" description="Polar residues" evidence="1">
    <location>
        <begin position="36"/>
        <end position="53"/>
    </location>
</feature>
<evidence type="ECO:0000313" key="2">
    <source>
        <dbReference type="EMBL" id="EMG45563.1"/>
    </source>
</evidence>
<protein>
    <submittedName>
        <fullName evidence="2">Uncharacterized protein</fullName>
    </submittedName>
</protein>
<dbReference type="Proteomes" id="UP000011777">
    <property type="component" value="Unassembled WGS sequence"/>
</dbReference>
<proteinExistence type="predicted"/>
<organism evidence="2 3">
    <name type="scientific">Candida maltosa (strain Xu316)</name>
    <name type="common">Yeast</name>
    <dbReference type="NCBI Taxonomy" id="1245528"/>
    <lineage>
        <taxon>Eukaryota</taxon>
        <taxon>Fungi</taxon>
        <taxon>Dikarya</taxon>
        <taxon>Ascomycota</taxon>
        <taxon>Saccharomycotina</taxon>
        <taxon>Pichiomycetes</taxon>
        <taxon>Debaryomycetaceae</taxon>
        <taxon>Candida/Lodderomyces clade</taxon>
        <taxon>Candida</taxon>
    </lineage>
</organism>
<sequence>LAAAAAAAGVSGSTAAADDDEASNTLDPKKIGQDDVLNSNVEGTSSPARSSSIRDGLKGGAHKVNALASSTVHSIDGGAQKVNSLASSTVHSIDDGAHKVAEKEVRKSKSGIKKLFNKK</sequence>
<feature type="compositionally biased region" description="Basic residues" evidence="1">
    <location>
        <begin position="108"/>
        <end position="119"/>
    </location>
</feature>
<feature type="compositionally biased region" description="Basic and acidic residues" evidence="1">
    <location>
        <begin position="92"/>
        <end position="107"/>
    </location>
</feature>